<feature type="domain" description="AAA ATPase AAA+ lid" evidence="7">
    <location>
        <begin position="170"/>
        <end position="212"/>
    </location>
</feature>
<dbReference type="InterPro" id="IPR050221">
    <property type="entry name" value="26S_Proteasome_ATPase"/>
</dbReference>
<dbReference type="EMBL" id="SSTD01015580">
    <property type="protein sequence ID" value="TYK02519.1"/>
    <property type="molecule type" value="Genomic_DNA"/>
</dbReference>
<dbReference type="Gene3D" id="3.90.1150.10">
    <property type="entry name" value="Aspartate Aminotransferase, domain 1"/>
    <property type="match status" value="1"/>
</dbReference>
<dbReference type="PANTHER" id="PTHR23073">
    <property type="entry name" value="26S PROTEASOME REGULATORY SUBUNIT"/>
    <property type="match status" value="1"/>
</dbReference>
<evidence type="ECO:0000256" key="3">
    <source>
        <dbReference type="ARBA" id="ARBA00022741"/>
    </source>
</evidence>
<protein>
    <submittedName>
        <fullName evidence="8">26S protease regulatory subunit 8-like protein B-like</fullName>
    </submittedName>
</protein>
<evidence type="ECO:0000313" key="8">
    <source>
        <dbReference type="EMBL" id="TYK02519.1"/>
    </source>
</evidence>
<gene>
    <name evidence="8" type="ORF">E5676_scaffold784G00490</name>
</gene>
<name>A0A5D3BWM3_CUCMM</name>
<feature type="chain" id="PRO_5023127499" evidence="6">
    <location>
        <begin position="30"/>
        <end position="301"/>
    </location>
</feature>
<evidence type="ECO:0000256" key="4">
    <source>
        <dbReference type="ARBA" id="ARBA00022840"/>
    </source>
</evidence>
<keyword evidence="8" id="KW-0645">Protease</keyword>
<dbReference type="GO" id="GO:0005737">
    <property type="term" value="C:cytoplasm"/>
    <property type="evidence" value="ECO:0007669"/>
    <property type="project" value="UniProtKB-SubCell"/>
</dbReference>
<dbReference type="GO" id="GO:0008233">
    <property type="term" value="F:peptidase activity"/>
    <property type="evidence" value="ECO:0007669"/>
    <property type="project" value="UniProtKB-KW"/>
</dbReference>
<evidence type="ECO:0000313" key="9">
    <source>
        <dbReference type="Proteomes" id="UP000321947"/>
    </source>
</evidence>
<proteinExistence type="predicted"/>
<dbReference type="AlphaFoldDB" id="A0A5D3BWM3"/>
<feature type="signal peptide" evidence="6">
    <location>
        <begin position="1"/>
        <end position="29"/>
    </location>
</feature>
<dbReference type="Proteomes" id="UP000321947">
    <property type="component" value="Unassembled WGS sequence"/>
</dbReference>
<dbReference type="Gene3D" id="1.10.8.60">
    <property type="match status" value="1"/>
</dbReference>
<keyword evidence="5" id="KW-0647">Proteasome</keyword>
<keyword evidence="2" id="KW-0963">Cytoplasm</keyword>
<evidence type="ECO:0000259" key="7">
    <source>
        <dbReference type="Pfam" id="PF17862"/>
    </source>
</evidence>
<dbReference type="GO" id="GO:0006508">
    <property type="term" value="P:proteolysis"/>
    <property type="evidence" value="ECO:0007669"/>
    <property type="project" value="UniProtKB-KW"/>
</dbReference>
<keyword evidence="6" id="KW-0732">Signal</keyword>
<comment type="caution">
    <text evidence="8">The sequence shown here is derived from an EMBL/GenBank/DDBJ whole genome shotgun (WGS) entry which is preliminary data.</text>
</comment>
<dbReference type="GO" id="GO:0005524">
    <property type="term" value="F:ATP binding"/>
    <property type="evidence" value="ECO:0007669"/>
    <property type="project" value="UniProtKB-KW"/>
</dbReference>
<dbReference type="Pfam" id="PF17862">
    <property type="entry name" value="AAA_lid_3"/>
    <property type="match status" value="1"/>
</dbReference>
<evidence type="ECO:0000256" key="6">
    <source>
        <dbReference type="SAM" id="SignalP"/>
    </source>
</evidence>
<comment type="subcellular location">
    <subcellularLocation>
        <location evidence="1">Cytoplasm</location>
    </subcellularLocation>
</comment>
<reference evidence="8 9" key="1">
    <citation type="submission" date="2019-08" db="EMBL/GenBank/DDBJ databases">
        <title>Draft genome sequences of two oriental melons (Cucumis melo L. var makuwa).</title>
        <authorList>
            <person name="Kwon S.-Y."/>
        </authorList>
    </citation>
    <scope>NUCLEOTIDE SEQUENCE [LARGE SCALE GENOMIC DNA]</scope>
    <source>
        <strain evidence="9">cv. Chang Bougi</strain>
        <tissue evidence="8">Leaf</tissue>
    </source>
</reference>
<sequence length="301" mass="33831">MPHDFFPLLINFFHLFLISLSTLSSLANSHCAHSCRRPSCPATVASVTVVLVHRPFAILVPYMKLENIVSFEATLVDSFLAYLDELSNEKKFQVSKGFLLLRVNEVITMLVVIINEILELFVIRKPYMTIIAFRSTALDIFEVSDIMSSKGWHLNALQKPSRKMNPMRGIDLKGIAEKMNGVSGAEVKAVCTEVGMFALRERRVHVTQEDFEMAIAKTTMKAATQFSTTNLFWELNEVAACEISSKDSPLQCGGDALNFDGDASNFEANGVMLILSWQTSVIALRMKTRRWTILMARNLRL</sequence>
<dbReference type="FunFam" id="1.10.8.60:FF:000006">
    <property type="entry name" value="26S protease regulatory subunit 8"/>
    <property type="match status" value="1"/>
</dbReference>
<organism evidence="8 9">
    <name type="scientific">Cucumis melo var. makuwa</name>
    <name type="common">Oriental melon</name>
    <dbReference type="NCBI Taxonomy" id="1194695"/>
    <lineage>
        <taxon>Eukaryota</taxon>
        <taxon>Viridiplantae</taxon>
        <taxon>Streptophyta</taxon>
        <taxon>Embryophyta</taxon>
        <taxon>Tracheophyta</taxon>
        <taxon>Spermatophyta</taxon>
        <taxon>Magnoliopsida</taxon>
        <taxon>eudicotyledons</taxon>
        <taxon>Gunneridae</taxon>
        <taxon>Pentapetalae</taxon>
        <taxon>rosids</taxon>
        <taxon>fabids</taxon>
        <taxon>Cucurbitales</taxon>
        <taxon>Cucurbitaceae</taxon>
        <taxon>Benincaseae</taxon>
        <taxon>Cucumis</taxon>
    </lineage>
</organism>
<evidence type="ECO:0000256" key="2">
    <source>
        <dbReference type="ARBA" id="ARBA00022490"/>
    </source>
</evidence>
<keyword evidence="8" id="KW-0378">Hydrolase</keyword>
<evidence type="ECO:0000256" key="1">
    <source>
        <dbReference type="ARBA" id="ARBA00004496"/>
    </source>
</evidence>
<accession>A0A5D3BWM3</accession>
<dbReference type="GO" id="GO:0000502">
    <property type="term" value="C:proteasome complex"/>
    <property type="evidence" value="ECO:0007669"/>
    <property type="project" value="UniProtKB-KW"/>
</dbReference>
<evidence type="ECO:0000256" key="5">
    <source>
        <dbReference type="ARBA" id="ARBA00022942"/>
    </source>
</evidence>
<dbReference type="InterPro" id="IPR041569">
    <property type="entry name" value="AAA_lid_3"/>
</dbReference>
<keyword evidence="3" id="KW-0547">Nucleotide-binding</keyword>
<dbReference type="InterPro" id="IPR015422">
    <property type="entry name" value="PyrdxlP-dep_Trfase_small"/>
</dbReference>
<keyword evidence="4" id="KW-0067">ATP-binding</keyword>